<keyword evidence="1" id="KW-0812">Transmembrane</keyword>
<name>A0A4V1KPX1_9FLAO</name>
<protein>
    <submittedName>
        <fullName evidence="2">Uncharacterized protein</fullName>
    </submittedName>
</protein>
<dbReference type="EMBL" id="QOVI01000001">
    <property type="protein sequence ID" value="RXG18172.1"/>
    <property type="molecule type" value="Genomic_DNA"/>
</dbReference>
<sequence length="35" mass="3840">MKTKNVLFIVAASVVILFTIMAFIADQVVIGVIHH</sequence>
<comment type="caution">
    <text evidence="2">The sequence shown here is derived from an EMBL/GenBank/DDBJ whole genome shotgun (WGS) entry which is preliminary data.</text>
</comment>
<accession>A0A4V1KPX1</accession>
<evidence type="ECO:0000256" key="1">
    <source>
        <dbReference type="SAM" id="Phobius"/>
    </source>
</evidence>
<keyword evidence="1" id="KW-0472">Membrane</keyword>
<dbReference type="AlphaFoldDB" id="A0A4V1KPX1"/>
<dbReference type="Proteomes" id="UP000289821">
    <property type="component" value="Unassembled WGS sequence"/>
</dbReference>
<reference evidence="2 3" key="1">
    <citation type="submission" date="2018-07" db="EMBL/GenBank/DDBJ databases">
        <title>Leeuwenhoekiella genomics.</title>
        <authorList>
            <person name="Tahon G."/>
            <person name="Willems A."/>
        </authorList>
    </citation>
    <scope>NUCLEOTIDE SEQUENCE [LARGE SCALE GENOMIC DNA]</scope>
    <source>
        <strain evidence="2 3">R-50232</strain>
    </source>
</reference>
<evidence type="ECO:0000313" key="2">
    <source>
        <dbReference type="EMBL" id="RXG18172.1"/>
    </source>
</evidence>
<evidence type="ECO:0000313" key="3">
    <source>
        <dbReference type="Proteomes" id="UP000289821"/>
    </source>
</evidence>
<keyword evidence="1" id="KW-1133">Transmembrane helix</keyword>
<feature type="transmembrane region" description="Helical" evidence="1">
    <location>
        <begin position="6"/>
        <end position="33"/>
    </location>
</feature>
<proteinExistence type="predicted"/>
<gene>
    <name evidence="2" type="ORF">DSM04_101361</name>
</gene>
<keyword evidence="3" id="KW-1185">Reference proteome</keyword>
<organism evidence="2 3">
    <name type="scientific">Leeuwenhoekiella aestuarii</name>
    <dbReference type="NCBI Taxonomy" id="2249426"/>
    <lineage>
        <taxon>Bacteria</taxon>
        <taxon>Pseudomonadati</taxon>
        <taxon>Bacteroidota</taxon>
        <taxon>Flavobacteriia</taxon>
        <taxon>Flavobacteriales</taxon>
        <taxon>Flavobacteriaceae</taxon>
        <taxon>Leeuwenhoekiella</taxon>
    </lineage>
</organism>